<dbReference type="AlphaFoldDB" id="A0AAV5DTI1"/>
<reference evidence="1" key="1">
    <citation type="journal article" date="2018" name="DNA Res.">
        <title>Multiple hybrid de novo genome assembly of finger millet, an orphan allotetraploid crop.</title>
        <authorList>
            <person name="Hatakeyama M."/>
            <person name="Aluri S."/>
            <person name="Balachadran M.T."/>
            <person name="Sivarajan S.R."/>
            <person name="Patrignani A."/>
            <person name="Gruter S."/>
            <person name="Poveda L."/>
            <person name="Shimizu-Inatsugi R."/>
            <person name="Baeten J."/>
            <person name="Francoijs K.J."/>
            <person name="Nataraja K.N."/>
            <person name="Reddy Y.A.N."/>
            <person name="Phadnis S."/>
            <person name="Ravikumar R.L."/>
            <person name="Schlapbach R."/>
            <person name="Sreeman S.M."/>
            <person name="Shimizu K.K."/>
        </authorList>
    </citation>
    <scope>NUCLEOTIDE SEQUENCE</scope>
</reference>
<comment type="caution">
    <text evidence="1">The sequence shown here is derived from an EMBL/GenBank/DDBJ whole genome shotgun (WGS) entry which is preliminary data.</text>
</comment>
<dbReference type="EMBL" id="BQKI01000071">
    <property type="protein sequence ID" value="GJN13461.1"/>
    <property type="molecule type" value="Genomic_DNA"/>
</dbReference>
<accession>A0AAV5DTI1</accession>
<evidence type="ECO:0000313" key="1">
    <source>
        <dbReference type="EMBL" id="GJN13461.1"/>
    </source>
</evidence>
<gene>
    <name evidence="1" type="primary">gb00168</name>
    <name evidence="1" type="ORF">PR202_gb00168</name>
</gene>
<evidence type="ECO:0000313" key="2">
    <source>
        <dbReference type="Proteomes" id="UP001054889"/>
    </source>
</evidence>
<keyword evidence="2" id="KW-1185">Reference proteome</keyword>
<proteinExistence type="predicted"/>
<sequence>MEMDAHGKGMWGLGSRLELKATDPAPPPQRGFLFSPFRVPVDGIGSFLCYLESPQNDCGVGRPPPLFSLLQRRSARRPQPAPGSNRSELALLLPEATPRLPNARAPGAKAEQREEKWSGEAWLSTIHPVRICLGARAGGWRSRGAGPASCVGGRTEAPLRAAGGGMRVAIVPLDLDEF</sequence>
<protein>
    <submittedName>
        <fullName evidence="1">Uncharacterized protein</fullName>
    </submittedName>
</protein>
<reference evidence="1" key="2">
    <citation type="submission" date="2021-12" db="EMBL/GenBank/DDBJ databases">
        <title>Resequencing data analysis of finger millet.</title>
        <authorList>
            <person name="Hatakeyama M."/>
            <person name="Aluri S."/>
            <person name="Balachadran M.T."/>
            <person name="Sivarajan S.R."/>
            <person name="Poveda L."/>
            <person name="Shimizu-Inatsugi R."/>
            <person name="Schlapbach R."/>
            <person name="Sreeman S.M."/>
            <person name="Shimizu K.K."/>
        </authorList>
    </citation>
    <scope>NUCLEOTIDE SEQUENCE</scope>
</reference>
<organism evidence="1 2">
    <name type="scientific">Eleusine coracana subsp. coracana</name>
    <dbReference type="NCBI Taxonomy" id="191504"/>
    <lineage>
        <taxon>Eukaryota</taxon>
        <taxon>Viridiplantae</taxon>
        <taxon>Streptophyta</taxon>
        <taxon>Embryophyta</taxon>
        <taxon>Tracheophyta</taxon>
        <taxon>Spermatophyta</taxon>
        <taxon>Magnoliopsida</taxon>
        <taxon>Liliopsida</taxon>
        <taxon>Poales</taxon>
        <taxon>Poaceae</taxon>
        <taxon>PACMAD clade</taxon>
        <taxon>Chloridoideae</taxon>
        <taxon>Cynodonteae</taxon>
        <taxon>Eleusininae</taxon>
        <taxon>Eleusine</taxon>
    </lineage>
</organism>
<name>A0AAV5DTI1_ELECO</name>
<dbReference type="Proteomes" id="UP001054889">
    <property type="component" value="Unassembled WGS sequence"/>
</dbReference>